<evidence type="ECO:0000256" key="1">
    <source>
        <dbReference type="SAM" id="MobiDB-lite"/>
    </source>
</evidence>
<gene>
    <name evidence="2" type="ORF">GCM10011600_28300</name>
</gene>
<dbReference type="GO" id="GO:0018836">
    <property type="term" value="F:alkylmercury lyase activity"/>
    <property type="evidence" value="ECO:0007669"/>
    <property type="project" value="InterPro"/>
</dbReference>
<accession>A0A8J3GSH3</accession>
<dbReference type="Pfam" id="PF03243">
    <property type="entry name" value="MerB"/>
    <property type="match status" value="1"/>
</dbReference>
<dbReference type="InterPro" id="IPR004927">
    <property type="entry name" value="MerB"/>
</dbReference>
<sequence>MLARTGDLAGAGARSGAEEEPMTLAESLEQLRLAVYRGFAATGRPPSVPALAATVGQTEGAVIEGLEQLAEAHHLVLRDGVIVLAHPFASTNFGFSVMGERTLYWGGCAWDAFAIPHLVDAEPSALVATRCPGCDRPHAWVVDRSAPPAGDQVVHFPTEAEHVWDDVVLTCSRQRIFCDRGCVERWSAATGVPVGSVFGLATLWRLASRWYAGRLDSPYERRDPATAVAFFAEVGLPHEFYASLTPG</sequence>
<dbReference type="SUPFAM" id="SSF160387">
    <property type="entry name" value="NosL/MerB-like"/>
    <property type="match status" value="1"/>
</dbReference>
<protein>
    <submittedName>
        <fullName evidence="2">Membrane protein</fullName>
    </submittedName>
</protein>
<dbReference type="RefSeq" id="WP_229842125.1">
    <property type="nucleotide sequence ID" value="NZ_BNAI01000010.1"/>
</dbReference>
<dbReference type="InterPro" id="IPR053717">
    <property type="entry name" value="MerB_lyase_sf"/>
</dbReference>
<dbReference type="Gene3D" id="3.30.450.410">
    <property type="match status" value="1"/>
</dbReference>
<organism evidence="2 3">
    <name type="scientific">Pseudolysinimonas yzui</name>
    <dbReference type="NCBI Taxonomy" id="2708254"/>
    <lineage>
        <taxon>Bacteria</taxon>
        <taxon>Bacillati</taxon>
        <taxon>Actinomycetota</taxon>
        <taxon>Actinomycetes</taxon>
        <taxon>Micrococcales</taxon>
        <taxon>Microbacteriaceae</taxon>
        <taxon>Pseudolysinimonas</taxon>
    </lineage>
</organism>
<name>A0A8J3GSH3_9MICO</name>
<keyword evidence="3" id="KW-1185">Reference proteome</keyword>
<dbReference type="Proteomes" id="UP000617531">
    <property type="component" value="Unassembled WGS sequence"/>
</dbReference>
<feature type="region of interest" description="Disordered" evidence="1">
    <location>
        <begin position="1"/>
        <end position="21"/>
    </location>
</feature>
<reference evidence="2" key="2">
    <citation type="submission" date="2020-09" db="EMBL/GenBank/DDBJ databases">
        <authorList>
            <person name="Sun Q."/>
            <person name="Zhou Y."/>
        </authorList>
    </citation>
    <scope>NUCLEOTIDE SEQUENCE</scope>
    <source>
        <strain evidence="2">CGMCC 1.16548</strain>
    </source>
</reference>
<dbReference type="EMBL" id="BNAI01000010">
    <property type="protein sequence ID" value="GHF25644.1"/>
    <property type="molecule type" value="Genomic_DNA"/>
</dbReference>
<comment type="caution">
    <text evidence="2">The sequence shown here is derived from an EMBL/GenBank/DDBJ whole genome shotgun (WGS) entry which is preliminary data.</text>
</comment>
<evidence type="ECO:0000313" key="2">
    <source>
        <dbReference type="EMBL" id="GHF25644.1"/>
    </source>
</evidence>
<proteinExistence type="predicted"/>
<evidence type="ECO:0000313" key="3">
    <source>
        <dbReference type="Proteomes" id="UP000617531"/>
    </source>
</evidence>
<reference evidence="2" key="1">
    <citation type="journal article" date="2014" name="Int. J. Syst. Evol. Microbiol.">
        <title>Complete genome sequence of Corynebacterium casei LMG S-19264T (=DSM 44701T), isolated from a smear-ripened cheese.</title>
        <authorList>
            <consortium name="US DOE Joint Genome Institute (JGI-PGF)"/>
            <person name="Walter F."/>
            <person name="Albersmeier A."/>
            <person name="Kalinowski J."/>
            <person name="Ruckert C."/>
        </authorList>
    </citation>
    <scope>NUCLEOTIDE SEQUENCE</scope>
    <source>
        <strain evidence="2">CGMCC 1.16548</strain>
    </source>
</reference>
<dbReference type="AlphaFoldDB" id="A0A8J3GSH3"/>